<feature type="transmembrane region" description="Helical" evidence="1">
    <location>
        <begin position="60"/>
        <end position="80"/>
    </location>
</feature>
<comment type="caution">
    <text evidence="2">The sequence shown here is derived from an EMBL/GenBank/DDBJ whole genome shotgun (WGS) entry which is preliminary data.</text>
</comment>
<evidence type="ECO:0000256" key="1">
    <source>
        <dbReference type="SAM" id="Phobius"/>
    </source>
</evidence>
<dbReference type="PANTHER" id="PTHR32063">
    <property type="match status" value="1"/>
</dbReference>
<proteinExistence type="predicted"/>
<dbReference type="Proteomes" id="UP001589755">
    <property type="component" value="Unassembled WGS sequence"/>
</dbReference>
<dbReference type="SUPFAM" id="SSF82866">
    <property type="entry name" value="Multidrug efflux transporter AcrB transmembrane domain"/>
    <property type="match status" value="1"/>
</dbReference>
<dbReference type="InterPro" id="IPR001036">
    <property type="entry name" value="Acrflvin-R"/>
</dbReference>
<dbReference type="Gene3D" id="1.20.1640.10">
    <property type="entry name" value="Multidrug efflux transporter AcrB transmembrane domain"/>
    <property type="match status" value="1"/>
</dbReference>
<gene>
    <name evidence="2" type="ORF">ACFFJ2_00205</name>
</gene>
<keyword evidence="1" id="KW-0472">Membrane</keyword>
<protein>
    <submittedName>
        <fullName evidence="2">Efflux RND transporter permease subunit</fullName>
    </submittedName>
</protein>
<evidence type="ECO:0000313" key="2">
    <source>
        <dbReference type="EMBL" id="MFC0206817.1"/>
    </source>
</evidence>
<feature type="transmembrane region" description="Helical" evidence="1">
    <location>
        <begin position="86"/>
        <end position="106"/>
    </location>
</feature>
<dbReference type="Pfam" id="PF00873">
    <property type="entry name" value="ACR_tran"/>
    <property type="match status" value="1"/>
</dbReference>
<accession>A0ABV6D2E5</accession>
<organism evidence="2 3">
    <name type="scientific">Chelativorans intermedius</name>
    <dbReference type="NCBI Taxonomy" id="515947"/>
    <lineage>
        <taxon>Bacteria</taxon>
        <taxon>Pseudomonadati</taxon>
        <taxon>Pseudomonadota</taxon>
        <taxon>Alphaproteobacteria</taxon>
        <taxon>Hyphomicrobiales</taxon>
        <taxon>Phyllobacteriaceae</taxon>
        <taxon>Chelativorans</taxon>
    </lineage>
</organism>
<feature type="transmembrane region" description="Helical" evidence="1">
    <location>
        <begin position="113"/>
        <end position="131"/>
    </location>
</feature>
<sequence>MLANFSVIGRPWRVWKASAWQGAILVFLTAVRVQLRATLPPGCTIEYDGIAIDSGEGKTALAANVPLCIGAMFLLLIAQFNSFRRPLLIVATIPLRVVGAAIGLLVMRADFGFMVILCLLSLILTQAPPFYGKASVIAFGPGIGTVMTLDATPVLNALFFRGPHPSPLPSCSTSGRRPPAGSCFEGRMSATTSLGGTHVRH</sequence>
<dbReference type="Gene3D" id="3.30.70.1440">
    <property type="entry name" value="Multidrug efflux transporter AcrB pore domain"/>
    <property type="match status" value="1"/>
</dbReference>
<dbReference type="EMBL" id="JBHLXD010000001">
    <property type="protein sequence ID" value="MFC0206817.1"/>
    <property type="molecule type" value="Genomic_DNA"/>
</dbReference>
<reference evidence="2 3" key="1">
    <citation type="submission" date="2024-09" db="EMBL/GenBank/DDBJ databases">
        <authorList>
            <person name="Sun Q."/>
            <person name="Mori K."/>
        </authorList>
    </citation>
    <scope>NUCLEOTIDE SEQUENCE [LARGE SCALE GENOMIC DNA]</scope>
    <source>
        <strain evidence="2 3">CCM 8543</strain>
    </source>
</reference>
<keyword evidence="1" id="KW-0812">Transmembrane</keyword>
<dbReference type="RefSeq" id="WP_261519002.1">
    <property type="nucleotide sequence ID" value="NZ_JAODNW010000002.1"/>
</dbReference>
<dbReference type="PANTHER" id="PTHR32063:SF18">
    <property type="entry name" value="CATION EFFLUX SYSTEM PROTEIN"/>
    <property type="match status" value="1"/>
</dbReference>
<name>A0ABV6D2E5_9HYPH</name>
<keyword evidence="3" id="KW-1185">Reference proteome</keyword>
<evidence type="ECO:0000313" key="3">
    <source>
        <dbReference type="Proteomes" id="UP001589755"/>
    </source>
</evidence>
<keyword evidence="1" id="KW-1133">Transmembrane helix</keyword>